<keyword evidence="7" id="KW-1185">Reference proteome</keyword>
<feature type="domain" description="Ribosome maturation protein SDO1/SBDS central" evidence="4">
    <location>
        <begin position="98"/>
        <end position="156"/>
    </location>
</feature>
<dbReference type="Pfam" id="PF20268">
    <property type="entry name" value="SBDS_C"/>
    <property type="match status" value="1"/>
</dbReference>
<dbReference type="Proteomes" id="UP000717585">
    <property type="component" value="Unassembled WGS sequence"/>
</dbReference>
<dbReference type="Gene3D" id="3.30.70.240">
    <property type="match status" value="1"/>
</dbReference>
<evidence type="ECO:0000256" key="2">
    <source>
        <dbReference type="SAM" id="MobiDB-lite"/>
    </source>
</evidence>
<comment type="similarity">
    <text evidence="1">Belongs to the SDO1/SBDS family.</text>
</comment>
<sequence>MNSQTVKYKAENNSVYEVLIKNATILEYRRGAKKASDILIVDDIFTNAQNGDLANVAELEAAFNTSNKAEMLEVILQKGHAPLTTAERAQVVKEKREQILGYIQRYFVSPVNGLPHPMTRIEAAVESTKCRFDHEKPTDVQRDAVLKKLQGILPLRKMEMEIELRIPTGKMGSVSGIIYSTGQVKNESWKGGEWEGTVTIVPGEYDSFIGKLQKVLKDDLDYNLPGFDMHAKEDDGTKGKAKGKGKGKNKGKR</sequence>
<feature type="domain" description="Ribosome maturation protein SDO1/SBDS N-terminal" evidence="3">
    <location>
        <begin position="3"/>
        <end position="88"/>
    </location>
</feature>
<dbReference type="InterPro" id="IPR039100">
    <property type="entry name" value="Sdo1/SBDS-like"/>
</dbReference>
<dbReference type="InterPro" id="IPR046928">
    <property type="entry name" value="SDO1/SBDS_C"/>
</dbReference>
<dbReference type="OrthoDB" id="10253092at2759"/>
<dbReference type="InterPro" id="IPR002140">
    <property type="entry name" value="Sdo1/SBDS"/>
</dbReference>
<dbReference type="InterPro" id="IPR019783">
    <property type="entry name" value="SDO1/SBDS_N"/>
</dbReference>
<dbReference type="InterPro" id="IPR035647">
    <property type="entry name" value="EFG_III/V"/>
</dbReference>
<dbReference type="Gene3D" id="1.10.10.900">
    <property type="entry name" value="SBDS protein C-terminal domain, subdomain 1"/>
    <property type="match status" value="1"/>
</dbReference>
<reference evidence="6" key="1">
    <citation type="submission" date="2021-05" db="EMBL/GenBank/DDBJ databases">
        <title>A free-living protist that lacks canonical eukaryotic 1 DNA replication and segregation systems.</title>
        <authorList>
            <person name="Salas-Leiva D.E."/>
            <person name="Tromer E.C."/>
            <person name="Curtis B.A."/>
            <person name="Jerlstrom-Hultqvist J."/>
            <person name="Kolisko M."/>
            <person name="Yi Z."/>
            <person name="Salas-Leiva J.S."/>
            <person name="Gallot-Lavallee L."/>
            <person name="Kops G.J.P.L."/>
            <person name="Archibald J.M."/>
            <person name="Simpson A.G.B."/>
            <person name="Roger A.J."/>
        </authorList>
    </citation>
    <scope>NUCLEOTIDE SEQUENCE</scope>
    <source>
        <strain evidence="6">BICM</strain>
    </source>
</reference>
<dbReference type="Pfam" id="PF09377">
    <property type="entry name" value="SBDS_domain_II"/>
    <property type="match status" value="1"/>
</dbReference>
<dbReference type="Pfam" id="PF01172">
    <property type="entry name" value="SBDS_N"/>
    <property type="match status" value="1"/>
</dbReference>
<evidence type="ECO:0000259" key="3">
    <source>
        <dbReference type="Pfam" id="PF01172"/>
    </source>
</evidence>
<dbReference type="NCBIfam" id="TIGR00291">
    <property type="entry name" value="RNA_SBDS"/>
    <property type="match status" value="1"/>
</dbReference>
<name>A0A8J6BW83_9EUKA</name>
<evidence type="ECO:0000259" key="5">
    <source>
        <dbReference type="Pfam" id="PF20268"/>
    </source>
</evidence>
<feature type="compositionally biased region" description="Basic residues" evidence="2">
    <location>
        <begin position="239"/>
        <end position="253"/>
    </location>
</feature>
<dbReference type="SUPFAM" id="SSF109728">
    <property type="entry name" value="Hypothetical protein AF0491, middle domain"/>
    <property type="match status" value="1"/>
</dbReference>
<dbReference type="SUPFAM" id="SSF89895">
    <property type="entry name" value="FYSH domain"/>
    <property type="match status" value="1"/>
</dbReference>
<feature type="domain" description="Ribosome maturation protein SDO1/SBDS C-terminal" evidence="5">
    <location>
        <begin position="160"/>
        <end position="217"/>
    </location>
</feature>
<evidence type="ECO:0000313" key="6">
    <source>
        <dbReference type="EMBL" id="KAG9392181.1"/>
    </source>
</evidence>
<dbReference type="PANTHER" id="PTHR10927:SF4">
    <property type="entry name" value="RIBOSOME MATURATION PROTEIN SDO1 HOMOLOG"/>
    <property type="match status" value="1"/>
</dbReference>
<feature type="region of interest" description="Disordered" evidence="2">
    <location>
        <begin position="227"/>
        <end position="253"/>
    </location>
</feature>
<dbReference type="InterPro" id="IPR037188">
    <property type="entry name" value="Sdo1/SBDS_central_sf"/>
</dbReference>
<gene>
    <name evidence="6" type="ORF">J8273_5162</name>
</gene>
<proteinExistence type="inferred from homology"/>
<dbReference type="GO" id="GO:0042256">
    <property type="term" value="P:cytosolic ribosome assembly"/>
    <property type="evidence" value="ECO:0007669"/>
    <property type="project" value="InterPro"/>
</dbReference>
<dbReference type="InterPro" id="IPR036786">
    <property type="entry name" value="Ribosome_mat_SBDS_N_sf"/>
</dbReference>
<dbReference type="EMBL" id="JAHDYR010000038">
    <property type="protein sequence ID" value="KAG9392181.1"/>
    <property type="molecule type" value="Genomic_DNA"/>
</dbReference>
<dbReference type="PANTHER" id="PTHR10927">
    <property type="entry name" value="RIBOSOME MATURATION PROTEIN SBDS"/>
    <property type="match status" value="1"/>
</dbReference>
<evidence type="ECO:0000256" key="1">
    <source>
        <dbReference type="ARBA" id="ARBA00007433"/>
    </source>
</evidence>
<accession>A0A8J6BW83</accession>
<dbReference type="AlphaFoldDB" id="A0A8J6BW83"/>
<dbReference type="SUPFAM" id="SSF54980">
    <property type="entry name" value="EF-G C-terminal domain-like"/>
    <property type="match status" value="1"/>
</dbReference>
<dbReference type="InterPro" id="IPR018978">
    <property type="entry name" value="SDO1/SBDS_central"/>
</dbReference>
<organism evidence="6 7">
    <name type="scientific">Carpediemonas membranifera</name>
    <dbReference type="NCBI Taxonomy" id="201153"/>
    <lineage>
        <taxon>Eukaryota</taxon>
        <taxon>Metamonada</taxon>
        <taxon>Carpediemonas-like organisms</taxon>
        <taxon>Carpediemonas</taxon>
    </lineage>
</organism>
<evidence type="ECO:0000313" key="7">
    <source>
        <dbReference type="Proteomes" id="UP000717585"/>
    </source>
</evidence>
<evidence type="ECO:0000259" key="4">
    <source>
        <dbReference type="Pfam" id="PF09377"/>
    </source>
</evidence>
<protein>
    <submittedName>
        <fullName evidence="6">Ribosome maturation protein SBDS</fullName>
    </submittedName>
</protein>
<dbReference type="Gene3D" id="3.30.1250.10">
    <property type="entry name" value="Ribosome maturation protein SBDS, N-terminal domain"/>
    <property type="match status" value="1"/>
</dbReference>
<comment type="caution">
    <text evidence="6">The sequence shown here is derived from an EMBL/GenBank/DDBJ whole genome shotgun (WGS) entry which is preliminary data.</text>
</comment>
<feature type="compositionally biased region" description="Basic and acidic residues" evidence="2">
    <location>
        <begin position="229"/>
        <end position="238"/>
    </location>
</feature>